<dbReference type="EMBL" id="BARW01010128">
    <property type="protein sequence ID" value="GAI73464.1"/>
    <property type="molecule type" value="Genomic_DNA"/>
</dbReference>
<proteinExistence type="predicted"/>
<comment type="caution">
    <text evidence="1">The sequence shown here is derived from an EMBL/GenBank/DDBJ whole genome shotgun (WGS) entry which is preliminary data.</text>
</comment>
<reference evidence="1" key="1">
    <citation type="journal article" date="2014" name="Front. Microbiol.">
        <title>High frequency of phylogenetically diverse reductive dehalogenase-homologous genes in deep subseafloor sedimentary metagenomes.</title>
        <authorList>
            <person name="Kawai M."/>
            <person name="Futagami T."/>
            <person name="Toyoda A."/>
            <person name="Takaki Y."/>
            <person name="Nishi S."/>
            <person name="Hori S."/>
            <person name="Arai W."/>
            <person name="Tsubouchi T."/>
            <person name="Morono Y."/>
            <person name="Uchiyama I."/>
            <person name="Ito T."/>
            <person name="Fujiyama A."/>
            <person name="Inagaki F."/>
            <person name="Takami H."/>
        </authorList>
    </citation>
    <scope>NUCLEOTIDE SEQUENCE</scope>
    <source>
        <strain evidence="1">Expedition CK06-06</strain>
    </source>
</reference>
<protein>
    <recommendedName>
        <fullName evidence="2">AsmA domain-containing protein</fullName>
    </recommendedName>
</protein>
<name>X1T0A4_9ZZZZ</name>
<gene>
    <name evidence="1" type="ORF">S12H4_20081</name>
</gene>
<dbReference type="AlphaFoldDB" id="X1T0A4"/>
<evidence type="ECO:0008006" key="2">
    <source>
        <dbReference type="Google" id="ProtNLM"/>
    </source>
</evidence>
<organism evidence="1">
    <name type="scientific">marine sediment metagenome</name>
    <dbReference type="NCBI Taxonomy" id="412755"/>
    <lineage>
        <taxon>unclassified sequences</taxon>
        <taxon>metagenomes</taxon>
        <taxon>ecological metagenomes</taxon>
    </lineage>
</organism>
<accession>X1T0A4</accession>
<evidence type="ECO:0000313" key="1">
    <source>
        <dbReference type="EMBL" id="GAI73464.1"/>
    </source>
</evidence>
<sequence length="228" mass="25806">MNFQDGNLDYIDFQTTKESGLLTKVKSLNGYFYLEDLPKVEFDCSGLGEEDNATLALKGYFFADKADYSLDFTFKDADITHFQYYFAETKLFNLKKGLFDLHLHLANDSVTTKGEIIWYGQASARDVDLFPDFLDDIELKQAEGSATFDSKETIIEKITAYYKNSPLTLTGNLAYIDVFNYNMKVKSNDFNLSDLKEGLKEYLSLASEVQAKGKSNLSFEVSGSPIKD</sequence>